<evidence type="ECO:0000256" key="10">
    <source>
        <dbReference type="SAM" id="Coils"/>
    </source>
</evidence>
<dbReference type="GO" id="GO:0000398">
    <property type="term" value="P:mRNA splicing, via spliceosome"/>
    <property type="evidence" value="ECO:0007669"/>
    <property type="project" value="UniProtKB-UniRule"/>
</dbReference>
<keyword evidence="13" id="KW-1185">Reference proteome</keyword>
<evidence type="ECO:0000256" key="2">
    <source>
        <dbReference type="ARBA" id="ARBA00004123"/>
    </source>
</evidence>
<comment type="subcellular location">
    <subcellularLocation>
        <location evidence="2 9">Nucleus</location>
    </subcellularLocation>
</comment>
<dbReference type="AlphaFoldDB" id="A0A6A7BSW1"/>
<evidence type="ECO:0000313" key="12">
    <source>
        <dbReference type="EMBL" id="KAF2858027.1"/>
    </source>
</evidence>
<feature type="coiled-coil region" evidence="10">
    <location>
        <begin position="238"/>
        <end position="265"/>
    </location>
</feature>
<dbReference type="GO" id="GO:0071014">
    <property type="term" value="C:post-mRNA release spliceosomal complex"/>
    <property type="evidence" value="ECO:0007669"/>
    <property type="project" value="TreeGrafter"/>
</dbReference>
<keyword evidence="6 9" id="KW-0747">Spliceosome</keyword>
<feature type="region of interest" description="Disordered" evidence="11">
    <location>
        <begin position="1"/>
        <end position="58"/>
    </location>
</feature>
<dbReference type="PANTHER" id="PTHR13264">
    <property type="entry name" value="GCIP-INTERACTING PROTEIN P29"/>
    <property type="match status" value="1"/>
</dbReference>
<dbReference type="GO" id="GO:0000974">
    <property type="term" value="C:Prp19 complex"/>
    <property type="evidence" value="ECO:0007669"/>
    <property type="project" value="TreeGrafter"/>
</dbReference>
<comment type="function">
    <text evidence="1 9">Involved in pre-mRNA splicing.</text>
</comment>
<evidence type="ECO:0000256" key="4">
    <source>
        <dbReference type="ARBA" id="ARBA00014745"/>
    </source>
</evidence>
<reference evidence="12" key="1">
    <citation type="journal article" date="2020" name="Stud. Mycol.">
        <title>101 Dothideomycetes genomes: a test case for predicting lifestyles and emergence of pathogens.</title>
        <authorList>
            <person name="Haridas S."/>
            <person name="Albert R."/>
            <person name="Binder M."/>
            <person name="Bloem J."/>
            <person name="Labutti K."/>
            <person name="Salamov A."/>
            <person name="Andreopoulos B."/>
            <person name="Baker S."/>
            <person name="Barry K."/>
            <person name="Bills G."/>
            <person name="Bluhm B."/>
            <person name="Cannon C."/>
            <person name="Castanera R."/>
            <person name="Culley D."/>
            <person name="Daum C."/>
            <person name="Ezra D."/>
            <person name="Gonzalez J."/>
            <person name="Henrissat B."/>
            <person name="Kuo A."/>
            <person name="Liang C."/>
            <person name="Lipzen A."/>
            <person name="Lutzoni F."/>
            <person name="Magnuson J."/>
            <person name="Mondo S."/>
            <person name="Nolan M."/>
            <person name="Ohm R."/>
            <person name="Pangilinan J."/>
            <person name="Park H.-J."/>
            <person name="Ramirez L."/>
            <person name="Alfaro M."/>
            <person name="Sun H."/>
            <person name="Tritt A."/>
            <person name="Yoshinaga Y."/>
            <person name="Zwiers L.-H."/>
            <person name="Turgeon B."/>
            <person name="Goodwin S."/>
            <person name="Spatafora J."/>
            <person name="Crous P."/>
            <person name="Grigoriev I."/>
        </authorList>
    </citation>
    <scope>NUCLEOTIDE SEQUENCE</scope>
    <source>
        <strain evidence="12">CBS 480.64</strain>
    </source>
</reference>
<protein>
    <recommendedName>
        <fullName evidence="4 9">Pre-mRNA-splicing factor SYF2</fullName>
    </recommendedName>
</protein>
<evidence type="ECO:0000256" key="1">
    <source>
        <dbReference type="ARBA" id="ARBA00003777"/>
    </source>
</evidence>
<evidence type="ECO:0000256" key="9">
    <source>
        <dbReference type="RuleBase" id="RU367148"/>
    </source>
</evidence>
<keyword evidence="5 9" id="KW-0507">mRNA processing</keyword>
<dbReference type="Pfam" id="PF08231">
    <property type="entry name" value="SYF2"/>
    <property type="match status" value="1"/>
</dbReference>
<evidence type="ECO:0000256" key="6">
    <source>
        <dbReference type="ARBA" id="ARBA00022728"/>
    </source>
</evidence>
<gene>
    <name evidence="12" type="ORF">K470DRAFT_222163</name>
</gene>
<evidence type="ECO:0000256" key="8">
    <source>
        <dbReference type="ARBA" id="ARBA00023242"/>
    </source>
</evidence>
<keyword evidence="8 9" id="KW-0539">Nucleus</keyword>
<evidence type="ECO:0000313" key="13">
    <source>
        <dbReference type="Proteomes" id="UP000799421"/>
    </source>
</evidence>
<dbReference type="PANTHER" id="PTHR13264:SF5">
    <property type="entry name" value="PRE-MRNA-SPLICING FACTOR SYF2"/>
    <property type="match status" value="1"/>
</dbReference>
<dbReference type="EMBL" id="MU006020">
    <property type="protein sequence ID" value="KAF2858027.1"/>
    <property type="molecule type" value="Genomic_DNA"/>
</dbReference>
<keyword evidence="10" id="KW-0175">Coiled coil</keyword>
<evidence type="ECO:0000256" key="5">
    <source>
        <dbReference type="ARBA" id="ARBA00022664"/>
    </source>
</evidence>
<dbReference type="OrthoDB" id="199717at2759"/>
<dbReference type="Proteomes" id="UP000799421">
    <property type="component" value="Unassembled WGS sequence"/>
</dbReference>
<accession>A0A6A7BSW1</accession>
<keyword evidence="7 9" id="KW-0508">mRNA splicing</keyword>
<evidence type="ECO:0000256" key="11">
    <source>
        <dbReference type="SAM" id="MobiDB-lite"/>
    </source>
</evidence>
<feature type="compositionally biased region" description="Low complexity" evidence="11">
    <location>
        <begin position="37"/>
        <end position="55"/>
    </location>
</feature>
<organism evidence="12 13">
    <name type="scientific">Piedraia hortae CBS 480.64</name>
    <dbReference type="NCBI Taxonomy" id="1314780"/>
    <lineage>
        <taxon>Eukaryota</taxon>
        <taxon>Fungi</taxon>
        <taxon>Dikarya</taxon>
        <taxon>Ascomycota</taxon>
        <taxon>Pezizomycotina</taxon>
        <taxon>Dothideomycetes</taxon>
        <taxon>Dothideomycetidae</taxon>
        <taxon>Capnodiales</taxon>
        <taxon>Piedraiaceae</taxon>
        <taxon>Piedraia</taxon>
    </lineage>
</organism>
<sequence>MTPLKRKGSPIDEEEQSAKRRFAESESIQEENVPLLSATTPNESATPSTTTTAPAQDPRAARFAALKSRIQASREANLHASQTEAQRQKIDISQLPALNRKRDIAAHNLLKAEVEARGEDFERKRAWDWTIEESERWDKRLAKKAKNRENNLAFRDYADEANKIYKRQVGQMTRDKTALQERKEQYKRDKQEEIDRAVASGGLELVETLEGEVIAVDKYGGGFVEDSFKHSQPSKEAVDRLVKDLEQAEEVRLRKRRERNRDEKDVTYINEKNKQFNLKLRRFYDKYTTDIRESFERGTAL</sequence>
<evidence type="ECO:0000256" key="3">
    <source>
        <dbReference type="ARBA" id="ARBA00010028"/>
    </source>
</evidence>
<name>A0A6A7BSW1_9PEZI</name>
<feature type="coiled-coil region" evidence="10">
    <location>
        <begin position="169"/>
        <end position="196"/>
    </location>
</feature>
<comment type="similarity">
    <text evidence="3 9">Belongs to the SYF2 family.</text>
</comment>
<evidence type="ECO:0000256" key="7">
    <source>
        <dbReference type="ARBA" id="ARBA00023187"/>
    </source>
</evidence>
<comment type="subunit">
    <text evidence="9">May be part of a spliceosome complex.</text>
</comment>
<dbReference type="GO" id="GO:0071013">
    <property type="term" value="C:catalytic step 2 spliceosome"/>
    <property type="evidence" value="ECO:0007669"/>
    <property type="project" value="TreeGrafter"/>
</dbReference>
<dbReference type="InterPro" id="IPR013260">
    <property type="entry name" value="mRNA_splic_SYF2"/>
</dbReference>
<proteinExistence type="inferred from homology"/>